<feature type="compositionally biased region" description="Basic and acidic residues" evidence="2">
    <location>
        <begin position="353"/>
        <end position="368"/>
    </location>
</feature>
<feature type="domain" description="GATA-type" evidence="3">
    <location>
        <begin position="615"/>
        <end position="665"/>
    </location>
</feature>
<gene>
    <name evidence="4" type="ORF">RHS04_03767</name>
</gene>
<protein>
    <recommendedName>
        <fullName evidence="3">GATA-type domain-containing protein</fullName>
    </recommendedName>
</protein>
<keyword evidence="1" id="KW-0863">Zinc-finger</keyword>
<dbReference type="Proteomes" id="UP000650582">
    <property type="component" value="Unassembled WGS sequence"/>
</dbReference>
<feature type="region of interest" description="Disordered" evidence="2">
    <location>
        <begin position="496"/>
        <end position="606"/>
    </location>
</feature>
<feature type="compositionally biased region" description="Low complexity" evidence="2">
    <location>
        <begin position="560"/>
        <end position="579"/>
    </location>
</feature>
<dbReference type="GO" id="GO:0006355">
    <property type="term" value="P:regulation of DNA-templated transcription"/>
    <property type="evidence" value="ECO:0007669"/>
    <property type="project" value="InterPro"/>
</dbReference>
<evidence type="ECO:0000313" key="5">
    <source>
        <dbReference type="Proteomes" id="UP000650582"/>
    </source>
</evidence>
<dbReference type="Gene3D" id="3.30.50.10">
    <property type="entry name" value="Erythroid Transcription Factor GATA-1, subunit A"/>
    <property type="match status" value="1"/>
</dbReference>
<feature type="compositionally biased region" description="Polar residues" evidence="2">
    <location>
        <begin position="705"/>
        <end position="714"/>
    </location>
</feature>
<feature type="compositionally biased region" description="Low complexity" evidence="2">
    <location>
        <begin position="764"/>
        <end position="784"/>
    </location>
</feature>
<evidence type="ECO:0000259" key="3">
    <source>
        <dbReference type="PROSITE" id="PS50114"/>
    </source>
</evidence>
<feature type="compositionally biased region" description="Polar residues" evidence="2">
    <location>
        <begin position="178"/>
        <end position="191"/>
    </location>
</feature>
<feature type="compositionally biased region" description="Low complexity" evidence="2">
    <location>
        <begin position="496"/>
        <end position="522"/>
    </location>
</feature>
<dbReference type="PRINTS" id="PR00619">
    <property type="entry name" value="GATAZNFINGER"/>
</dbReference>
<feature type="region of interest" description="Disordered" evidence="2">
    <location>
        <begin position="407"/>
        <end position="448"/>
    </location>
</feature>
<feature type="compositionally biased region" description="Polar residues" evidence="2">
    <location>
        <begin position="548"/>
        <end position="559"/>
    </location>
</feature>
<feature type="compositionally biased region" description="Basic and acidic residues" evidence="2">
    <location>
        <begin position="198"/>
        <end position="209"/>
    </location>
</feature>
<evidence type="ECO:0000256" key="1">
    <source>
        <dbReference type="PROSITE-ProRule" id="PRU00094"/>
    </source>
</evidence>
<dbReference type="InterPro" id="IPR000679">
    <property type="entry name" value="Znf_GATA"/>
</dbReference>
<feature type="region of interest" description="Disordered" evidence="2">
    <location>
        <begin position="178"/>
        <end position="242"/>
    </location>
</feature>
<comment type="caution">
    <text evidence="4">The sequence shown here is derived from an EMBL/GenBank/DDBJ whole genome shotgun (WGS) entry which is preliminary data.</text>
</comment>
<dbReference type="GO" id="GO:0043565">
    <property type="term" value="F:sequence-specific DNA binding"/>
    <property type="evidence" value="ECO:0007669"/>
    <property type="project" value="InterPro"/>
</dbReference>
<dbReference type="InterPro" id="IPR013088">
    <property type="entry name" value="Znf_NHR/GATA"/>
</dbReference>
<evidence type="ECO:0000256" key="2">
    <source>
        <dbReference type="SAM" id="MobiDB-lite"/>
    </source>
</evidence>
<feature type="compositionally biased region" description="Polar residues" evidence="2">
    <location>
        <begin position="916"/>
        <end position="927"/>
    </location>
</feature>
<name>A0A8H7LKV0_9AGAM</name>
<feature type="region of interest" description="Disordered" evidence="2">
    <location>
        <begin position="702"/>
        <end position="805"/>
    </location>
</feature>
<feature type="compositionally biased region" description="Polar residues" evidence="2">
    <location>
        <begin position="373"/>
        <end position="383"/>
    </location>
</feature>
<feature type="compositionally biased region" description="Low complexity" evidence="2">
    <location>
        <begin position="886"/>
        <end position="902"/>
    </location>
</feature>
<feature type="compositionally biased region" description="Polar residues" evidence="2">
    <location>
        <begin position="785"/>
        <end position="804"/>
    </location>
</feature>
<dbReference type="PROSITE" id="PS50114">
    <property type="entry name" value="GATA_ZN_FINGER_2"/>
    <property type="match status" value="1"/>
</dbReference>
<dbReference type="Pfam" id="PF00320">
    <property type="entry name" value="GATA"/>
    <property type="match status" value="1"/>
</dbReference>
<dbReference type="SMART" id="SM00401">
    <property type="entry name" value="ZnF_GATA"/>
    <property type="match status" value="1"/>
</dbReference>
<feature type="compositionally biased region" description="Polar residues" evidence="2">
    <location>
        <begin position="530"/>
        <end position="540"/>
    </location>
</feature>
<dbReference type="CDD" id="cd00202">
    <property type="entry name" value="ZnF_GATA"/>
    <property type="match status" value="1"/>
</dbReference>
<dbReference type="EMBL" id="JACYCC010000037">
    <property type="protein sequence ID" value="KAF8680367.1"/>
    <property type="molecule type" value="Genomic_DNA"/>
</dbReference>
<keyword evidence="1" id="KW-0862">Zinc</keyword>
<keyword evidence="1" id="KW-0479">Metal-binding</keyword>
<feature type="compositionally biased region" description="Polar residues" evidence="2">
    <location>
        <begin position="866"/>
        <end position="875"/>
    </location>
</feature>
<sequence length="1025" mass="109017">MAPFVLKFKGNKSFSPFSNLTDGDALTRTWKVCTKVAAHLEQGQRLENLSWRLWHLHNLMVDSDADNNAKSRREFKRLSRHTGERTNYTRPLPSIHHATSHPSLPPLLYISRQLDRDKNRDISDLQAPKFTAERLRQRAEEKERCRLASEKTARAMRGRGIRGMQYTFALKPAAATSTTTTVIKSKNNTPTPGLRPRRATDATKFDAPDTPHSGRPRSATTTATAAVASDIDIPPHDPNDADVDTEHDEDLDMEAPTLGLITAPGTNDSTPAQGLVSEADMLNLMEDGEASLLRFETLFGGFGPNHLLVNPHAPSFTQPALSYGEAAGSVTDSGDVSVGRPTFELQLDELLSDDAKNKSDQAHSDGASKPRMSRSNTNSSGYNTMGVMGVKPDADSVPLTQAYAHTSGFDSSASTNGPTTPTTMNATSFNWGGEGSPPLMPAQSAPTSPAFALRPVKYGQQSQDSQFAEAAATFSAGSYDFAPNLSGGVPPLSLPVSSYTTSPTTTSPTHNSASMNSRRNSNTGGHSRAHSTGNLTNTGGTYKHPATININTSNAGNSKTSTPTSSPTSRTHSTPSGSTNANGAPSATPPPTRGRSGSNALPLHGNTAPGGVKSECANCGANSTPLWRRGLNDELNCNACGLYCKLHKRPRPKTLRNSGGEGGSRNPGWHAPRGGNADGDNMGEPGFFSLVCTAELSSPVHPISRVTTATQPQPRSGEKMKKAERFVMHSSLKLHGERRPSSMKSDVIRKRSRHDARRPGNGNGSSSATPSASPGASRRASPTATSPTVNQDPATFSPSATSEQHMPYYGSYDYSHSSSGMMGADEQMYPSYAPSPSLMFGSSVNFGGQVGYNTQPYFGPFLPNMMDTSGESPNETGPPMTGSPTHTNSNGGMGMSSHTSSGAGRPPAHKKRRMSTADTLASSTSGSERSDGTPSFLDDLANPNVPDPSRASPSATFIPNNYQYTSFSPSLTYPNLPGNDPSGNNLSYFHPPMVLPWLHNDVLTNVGAKPEPIDEPMNSGELSIN</sequence>
<accession>A0A8H7LKV0</accession>
<dbReference type="GO" id="GO:0008270">
    <property type="term" value="F:zinc ion binding"/>
    <property type="evidence" value="ECO:0007669"/>
    <property type="project" value="UniProtKB-KW"/>
</dbReference>
<dbReference type="Pfam" id="PF08550">
    <property type="entry name" value="GATA_AreA"/>
    <property type="match status" value="1"/>
</dbReference>
<feature type="compositionally biased region" description="Polar residues" evidence="2">
    <location>
        <begin position="408"/>
        <end position="430"/>
    </location>
</feature>
<dbReference type="AlphaFoldDB" id="A0A8H7LKV0"/>
<feature type="region of interest" description="Disordered" evidence="2">
    <location>
        <begin position="352"/>
        <end position="385"/>
    </location>
</feature>
<dbReference type="SUPFAM" id="SSF57716">
    <property type="entry name" value="Glucocorticoid receptor-like (DNA-binding domain)"/>
    <property type="match status" value="1"/>
</dbReference>
<feature type="region of interest" description="Disordered" evidence="2">
    <location>
        <begin position="79"/>
        <end position="103"/>
    </location>
</feature>
<proteinExistence type="predicted"/>
<feature type="compositionally biased region" description="Basic and acidic residues" evidence="2">
    <location>
        <begin position="716"/>
        <end position="727"/>
    </location>
</feature>
<organism evidence="4 5">
    <name type="scientific">Rhizoctonia solani</name>
    <dbReference type="NCBI Taxonomy" id="456999"/>
    <lineage>
        <taxon>Eukaryota</taxon>
        <taxon>Fungi</taxon>
        <taxon>Dikarya</taxon>
        <taxon>Basidiomycota</taxon>
        <taxon>Agaricomycotina</taxon>
        <taxon>Agaricomycetes</taxon>
        <taxon>Cantharellales</taxon>
        <taxon>Ceratobasidiaceae</taxon>
        <taxon>Rhizoctonia</taxon>
    </lineage>
</organism>
<reference evidence="4" key="1">
    <citation type="submission" date="2020-09" db="EMBL/GenBank/DDBJ databases">
        <title>Comparative genome analyses of four rice-infecting Rhizoctonia solani isolates reveal extensive enrichment of homogalacturonan modification genes.</title>
        <authorList>
            <person name="Lee D.-Y."/>
            <person name="Jeon J."/>
            <person name="Kim K.-T."/>
            <person name="Cheong K."/>
            <person name="Song H."/>
            <person name="Choi G."/>
            <person name="Ko J."/>
            <person name="Opiyo S.O."/>
            <person name="Zuo S."/>
            <person name="Madhav S."/>
            <person name="Lee Y.-H."/>
            <person name="Wang G.-L."/>
        </authorList>
    </citation>
    <scope>NUCLEOTIDE SEQUENCE</scope>
    <source>
        <strain evidence="4">AG1-IA YN-7</strain>
    </source>
</reference>
<feature type="region of interest" description="Disordered" evidence="2">
    <location>
        <begin position="650"/>
        <end position="682"/>
    </location>
</feature>
<dbReference type="InterPro" id="IPR013860">
    <property type="entry name" value="AreA_GATA"/>
</dbReference>
<feature type="region of interest" description="Disordered" evidence="2">
    <location>
        <begin position="863"/>
        <end position="957"/>
    </location>
</feature>
<evidence type="ECO:0000313" key="4">
    <source>
        <dbReference type="EMBL" id="KAF8680367.1"/>
    </source>
</evidence>